<dbReference type="Proteomes" id="UP000315017">
    <property type="component" value="Chromosome"/>
</dbReference>
<evidence type="ECO:0008006" key="3">
    <source>
        <dbReference type="Google" id="ProtNLM"/>
    </source>
</evidence>
<dbReference type="RefSeq" id="WP_145090084.1">
    <property type="nucleotide sequence ID" value="NZ_CP036274.1"/>
</dbReference>
<dbReference type="OrthoDB" id="291270at2"/>
<evidence type="ECO:0000313" key="2">
    <source>
        <dbReference type="Proteomes" id="UP000315017"/>
    </source>
</evidence>
<proteinExistence type="predicted"/>
<gene>
    <name evidence="1" type="ORF">ETAA8_32990</name>
</gene>
<accession>A0A517YDD2</accession>
<dbReference type="SUPFAM" id="SSF88723">
    <property type="entry name" value="PIN domain-like"/>
    <property type="match status" value="1"/>
</dbReference>
<dbReference type="InterPro" id="IPR029060">
    <property type="entry name" value="PIN-like_dom_sf"/>
</dbReference>
<keyword evidence="2" id="KW-1185">Reference proteome</keyword>
<dbReference type="EMBL" id="CP036274">
    <property type="protein sequence ID" value="QDU28199.1"/>
    <property type="molecule type" value="Genomic_DNA"/>
</dbReference>
<dbReference type="AlphaFoldDB" id="A0A517YDD2"/>
<evidence type="ECO:0000313" key="1">
    <source>
        <dbReference type="EMBL" id="QDU28199.1"/>
    </source>
</evidence>
<protein>
    <recommendedName>
        <fullName evidence="3">PIN domain-containing protein</fullName>
    </recommendedName>
</protein>
<sequence length="103" mass="11823">MLLDAGYELVVVPQNFYEYWSVVTRPAVQNGFGLSVAEATSKIQSFQYHFRFLRDEHAIFEFWYPLVNSLEVKGKQAHDARLAAAMQRHAATHLLTFNGADFK</sequence>
<reference evidence="1 2" key="1">
    <citation type="submission" date="2019-02" db="EMBL/GenBank/DDBJ databases">
        <title>Deep-cultivation of Planctomycetes and their phenomic and genomic characterization uncovers novel biology.</title>
        <authorList>
            <person name="Wiegand S."/>
            <person name="Jogler M."/>
            <person name="Boedeker C."/>
            <person name="Pinto D."/>
            <person name="Vollmers J."/>
            <person name="Rivas-Marin E."/>
            <person name="Kohn T."/>
            <person name="Peeters S.H."/>
            <person name="Heuer A."/>
            <person name="Rast P."/>
            <person name="Oberbeckmann S."/>
            <person name="Bunk B."/>
            <person name="Jeske O."/>
            <person name="Meyerdierks A."/>
            <person name="Storesund J.E."/>
            <person name="Kallscheuer N."/>
            <person name="Luecker S."/>
            <person name="Lage O.M."/>
            <person name="Pohl T."/>
            <person name="Merkel B.J."/>
            <person name="Hornburger P."/>
            <person name="Mueller R.-W."/>
            <person name="Bruemmer F."/>
            <person name="Labrenz M."/>
            <person name="Spormann A.M."/>
            <person name="Op den Camp H."/>
            <person name="Overmann J."/>
            <person name="Amann R."/>
            <person name="Jetten M.S.M."/>
            <person name="Mascher T."/>
            <person name="Medema M.H."/>
            <person name="Devos D.P."/>
            <person name="Kaster A.-K."/>
            <person name="Ovreas L."/>
            <person name="Rohde M."/>
            <person name="Galperin M.Y."/>
            <person name="Jogler C."/>
        </authorList>
    </citation>
    <scope>NUCLEOTIDE SEQUENCE [LARGE SCALE GENOMIC DNA]</scope>
    <source>
        <strain evidence="1 2">ETA_A8</strain>
    </source>
</reference>
<name>A0A517YDD2_9BACT</name>
<dbReference type="KEGG" id="aagg:ETAA8_32990"/>
<organism evidence="1 2">
    <name type="scientific">Anatilimnocola aggregata</name>
    <dbReference type="NCBI Taxonomy" id="2528021"/>
    <lineage>
        <taxon>Bacteria</taxon>
        <taxon>Pseudomonadati</taxon>
        <taxon>Planctomycetota</taxon>
        <taxon>Planctomycetia</taxon>
        <taxon>Pirellulales</taxon>
        <taxon>Pirellulaceae</taxon>
        <taxon>Anatilimnocola</taxon>
    </lineage>
</organism>